<organism evidence="2 3">
    <name type="scientific">Vitrella brassicaformis (strain CCMP3155)</name>
    <dbReference type="NCBI Taxonomy" id="1169540"/>
    <lineage>
        <taxon>Eukaryota</taxon>
        <taxon>Sar</taxon>
        <taxon>Alveolata</taxon>
        <taxon>Colpodellida</taxon>
        <taxon>Vitrellaceae</taxon>
        <taxon>Vitrella</taxon>
    </lineage>
</organism>
<dbReference type="Gene3D" id="3.10.20.90">
    <property type="entry name" value="Phosphatidylinositol 3-kinase Catalytic Subunit, Chain A, domain 1"/>
    <property type="match status" value="1"/>
</dbReference>
<reference evidence="2 3" key="1">
    <citation type="submission" date="2014-11" db="EMBL/GenBank/DDBJ databases">
        <authorList>
            <person name="Zhu J."/>
            <person name="Qi W."/>
            <person name="Song R."/>
        </authorList>
    </citation>
    <scope>NUCLEOTIDE SEQUENCE [LARGE SCALE GENOMIC DNA]</scope>
</reference>
<proteinExistence type="predicted"/>
<evidence type="ECO:0000313" key="3">
    <source>
        <dbReference type="Proteomes" id="UP000041254"/>
    </source>
</evidence>
<dbReference type="Proteomes" id="UP000041254">
    <property type="component" value="Unassembled WGS sequence"/>
</dbReference>
<feature type="compositionally biased region" description="Low complexity" evidence="1">
    <location>
        <begin position="1"/>
        <end position="19"/>
    </location>
</feature>
<name>A0A0G4ENM8_VITBC</name>
<protein>
    <recommendedName>
        <fullName evidence="4">Ubiquitin-like domain-containing protein</fullName>
    </recommendedName>
</protein>
<dbReference type="AlphaFoldDB" id="A0A0G4ENM8"/>
<sequence>MGQRQSLSDAAPQASQAPPRNDSAQPSSARERMCVSFNTYFGCGKKTITLEGLTRDMTVDAMLDKLKWEGGIPKSRIQCQWKGKEITEDKMKTLAECDLVDKASLVCFVKYLPHEF</sequence>
<keyword evidence="3" id="KW-1185">Reference proteome</keyword>
<dbReference type="InParanoid" id="A0A0G4ENM8"/>
<evidence type="ECO:0008006" key="4">
    <source>
        <dbReference type="Google" id="ProtNLM"/>
    </source>
</evidence>
<dbReference type="VEuPathDB" id="CryptoDB:Vbra_7943"/>
<evidence type="ECO:0000256" key="1">
    <source>
        <dbReference type="SAM" id="MobiDB-lite"/>
    </source>
</evidence>
<gene>
    <name evidence="2" type="ORF">Vbra_7943</name>
</gene>
<dbReference type="SUPFAM" id="SSF54236">
    <property type="entry name" value="Ubiquitin-like"/>
    <property type="match status" value="1"/>
</dbReference>
<dbReference type="CDD" id="cd17039">
    <property type="entry name" value="Ubl_ubiquitin_like"/>
    <property type="match status" value="1"/>
</dbReference>
<dbReference type="InterPro" id="IPR029071">
    <property type="entry name" value="Ubiquitin-like_domsf"/>
</dbReference>
<accession>A0A0G4ENM8</accession>
<feature type="region of interest" description="Disordered" evidence="1">
    <location>
        <begin position="1"/>
        <end position="30"/>
    </location>
</feature>
<evidence type="ECO:0000313" key="2">
    <source>
        <dbReference type="EMBL" id="CEL98557.1"/>
    </source>
</evidence>
<dbReference type="EMBL" id="CDMY01000273">
    <property type="protein sequence ID" value="CEL98557.1"/>
    <property type="molecule type" value="Genomic_DNA"/>
</dbReference>